<organism evidence="3 4">
    <name type="scientific">Nocardioides iriomotensis</name>
    <dbReference type="NCBI Taxonomy" id="715784"/>
    <lineage>
        <taxon>Bacteria</taxon>
        <taxon>Bacillati</taxon>
        <taxon>Actinomycetota</taxon>
        <taxon>Actinomycetes</taxon>
        <taxon>Propionibacteriales</taxon>
        <taxon>Nocardioidaceae</taxon>
        <taxon>Nocardioides</taxon>
    </lineage>
</organism>
<dbReference type="Proteomes" id="UP000291189">
    <property type="component" value="Unassembled WGS sequence"/>
</dbReference>
<feature type="domain" description="DUF4873" evidence="2">
    <location>
        <begin position="12"/>
        <end position="99"/>
    </location>
</feature>
<accession>A0A4Q5J5S9</accession>
<evidence type="ECO:0000259" key="2">
    <source>
        <dbReference type="Pfam" id="PF16170"/>
    </source>
</evidence>
<name>A0A4Q5J5S9_9ACTN</name>
<dbReference type="RefSeq" id="WP_129986780.1">
    <property type="nucleotide sequence ID" value="NZ_SDPU01000020.1"/>
</dbReference>
<dbReference type="Pfam" id="PF16170">
    <property type="entry name" value="DUF4873"/>
    <property type="match status" value="1"/>
</dbReference>
<proteinExistence type="predicted"/>
<feature type="region of interest" description="Disordered" evidence="1">
    <location>
        <begin position="1"/>
        <end position="23"/>
    </location>
</feature>
<comment type="caution">
    <text evidence="3">The sequence shown here is derived from an EMBL/GenBank/DDBJ whole genome shotgun (WGS) entry which is preliminary data.</text>
</comment>
<dbReference type="OrthoDB" id="3683556at2"/>
<dbReference type="AlphaFoldDB" id="A0A4Q5J5S9"/>
<gene>
    <name evidence="3" type="ORF">ETU37_08410</name>
</gene>
<dbReference type="EMBL" id="SDPU01000020">
    <property type="protein sequence ID" value="RYU12961.1"/>
    <property type="molecule type" value="Genomic_DNA"/>
</dbReference>
<dbReference type="InterPro" id="IPR032371">
    <property type="entry name" value="DUF4873"/>
</dbReference>
<evidence type="ECO:0000256" key="1">
    <source>
        <dbReference type="SAM" id="MobiDB-lite"/>
    </source>
</evidence>
<reference evidence="3 4" key="1">
    <citation type="submission" date="2019-01" db="EMBL/GenBank/DDBJ databases">
        <title>Nocardioides guangzhouensis sp. nov., an actinobacterium isolated from soil.</title>
        <authorList>
            <person name="Fu Y."/>
            <person name="Cai Y."/>
            <person name="Lin Z."/>
            <person name="Chen P."/>
        </authorList>
    </citation>
    <scope>NUCLEOTIDE SEQUENCE [LARGE SCALE GENOMIC DNA]</scope>
    <source>
        <strain evidence="3 4">NBRC 105384</strain>
    </source>
</reference>
<protein>
    <submittedName>
        <fullName evidence="3">DUF4873 domain-containing protein</fullName>
    </submittedName>
</protein>
<keyword evidence="4" id="KW-1185">Reference proteome</keyword>
<sequence>MSEHEHPGHADGGYDGPAHLVTEGGDVPVQVTVRGLFQPIDGHYHWHGRIAHDERVDPLGQAGATVVLRTPGGEAEGRLSDVDPWGRYRIAGVGRPPYPCTDGDDPR</sequence>
<evidence type="ECO:0000313" key="3">
    <source>
        <dbReference type="EMBL" id="RYU12961.1"/>
    </source>
</evidence>
<evidence type="ECO:0000313" key="4">
    <source>
        <dbReference type="Proteomes" id="UP000291189"/>
    </source>
</evidence>